<proteinExistence type="inferred from homology"/>
<dbReference type="Gene3D" id="3.40.50.720">
    <property type="entry name" value="NAD(P)-binding Rossmann-like Domain"/>
    <property type="match status" value="1"/>
</dbReference>
<comment type="similarity">
    <text evidence="1">Belongs to the NAD(P)-dependent epimerase/dehydratase family.</text>
</comment>
<keyword evidence="5" id="KW-1185">Reference proteome</keyword>
<feature type="region of interest" description="Disordered" evidence="2">
    <location>
        <begin position="302"/>
        <end position="322"/>
    </location>
</feature>
<feature type="compositionally biased region" description="Pro residues" evidence="2">
    <location>
        <begin position="308"/>
        <end position="322"/>
    </location>
</feature>
<comment type="caution">
    <text evidence="4">The sequence shown here is derived from an EMBL/GenBank/DDBJ whole genome shotgun (WGS) entry which is preliminary data.</text>
</comment>
<reference evidence="4 5" key="1">
    <citation type="journal article" date="2019" name="Int. J. Syst. Evol. Microbiol.">
        <title>The Global Catalogue of Microorganisms (GCM) 10K type strain sequencing project: providing services to taxonomists for standard genome sequencing and annotation.</title>
        <authorList>
            <consortium name="The Broad Institute Genomics Platform"/>
            <consortium name="The Broad Institute Genome Sequencing Center for Infectious Disease"/>
            <person name="Wu L."/>
            <person name="Ma J."/>
        </authorList>
    </citation>
    <scope>NUCLEOTIDE SEQUENCE [LARGE SCALE GENOMIC DNA]</scope>
    <source>
        <strain evidence="4 5">JCM 13002</strain>
    </source>
</reference>
<dbReference type="PANTHER" id="PTHR43000">
    <property type="entry name" value="DTDP-D-GLUCOSE 4,6-DEHYDRATASE-RELATED"/>
    <property type="match status" value="1"/>
</dbReference>
<evidence type="ECO:0000259" key="3">
    <source>
        <dbReference type="Pfam" id="PF01370"/>
    </source>
</evidence>
<organism evidence="4 5">
    <name type="scientific">Kitasatospora arboriphila</name>
    <dbReference type="NCBI Taxonomy" id="258052"/>
    <lineage>
        <taxon>Bacteria</taxon>
        <taxon>Bacillati</taxon>
        <taxon>Actinomycetota</taxon>
        <taxon>Actinomycetes</taxon>
        <taxon>Kitasatosporales</taxon>
        <taxon>Streptomycetaceae</taxon>
        <taxon>Kitasatospora</taxon>
    </lineage>
</organism>
<accession>A0ABN1TBX0</accession>
<dbReference type="RefSeq" id="WP_344622423.1">
    <property type="nucleotide sequence ID" value="NZ_BAAALD010000007.1"/>
</dbReference>
<name>A0ABN1TBX0_9ACTN</name>
<evidence type="ECO:0000313" key="4">
    <source>
        <dbReference type="EMBL" id="GAA1073482.1"/>
    </source>
</evidence>
<feature type="domain" description="NAD-dependent epimerase/dehydratase" evidence="3">
    <location>
        <begin position="3"/>
        <end position="226"/>
    </location>
</feature>
<evidence type="ECO:0000256" key="2">
    <source>
        <dbReference type="SAM" id="MobiDB-lite"/>
    </source>
</evidence>
<protein>
    <submittedName>
        <fullName evidence="4">SDR family oxidoreductase</fullName>
    </submittedName>
</protein>
<dbReference type="InterPro" id="IPR001509">
    <property type="entry name" value="Epimerase_deHydtase"/>
</dbReference>
<dbReference type="SUPFAM" id="SSF51735">
    <property type="entry name" value="NAD(P)-binding Rossmann-fold domains"/>
    <property type="match status" value="1"/>
</dbReference>
<evidence type="ECO:0000313" key="5">
    <source>
        <dbReference type="Proteomes" id="UP001499987"/>
    </source>
</evidence>
<sequence length="322" mass="34851">MRVAVTGGCGFIGSHVVDRLVTAGHDVLVLDTTDQYLNPAAEHARVDVLDLPALTAALNGAEVVFHLAAMADVEKVAADPVRAVRVNIDGTATVLEAARLAGLSRTVLASTVWVYGAAQTEPGPDGGELDEHVPVDLERSGHLYVASKLAAEMLVHSYRELYGRHFTILRYGIPYGPRMRDELVVARFVKAALRHDPITIAGDGRQTRNFVYVEDLADAHVHALSPDAQDETFALEGPTAVSIRQIADTVDRLLGPVTIEHIEARPADYTPRRISAARAKRLLGWSPQTSFTDGVSRYVDWHRAQDDPPAPPAPPAPPRPGR</sequence>
<dbReference type="Proteomes" id="UP001499987">
    <property type="component" value="Unassembled WGS sequence"/>
</dbReference>
<gene>
    <name evidence="4" type="ORF">GCM10009663_11950</name>
</gene>
<dbReference type="EMBL" id="BAAALD010000007">
    <property type="protein sequence ID" value="GAA1073482.1"/>
    <property type="molecule type" value="Genomic_DNA"/>
</dbReference>
<dbReference type="InterPro" id="IPR036291">
    <property type="entry name" value="NAD(P)-bd_dom_sf"/>
</dbReference>
<evidence type="ECO:0000256" key="1">
    <source>
        <dbReference type="ARBA" id="ARBA00007637"/>
    </source>
</evidence>
<dbReference type="Pfam" id="PF01370">
    <property type="entry name" value="Epimerase"/>
    <property type="match status" value="1"/>
</dbReference>